<organism evidence="5 6">
    <name type="scientific">Suid herpesvirus 1</name>
    <name type="common">SuHV-1</name>
    <name type="synonym">Pseudorabies virus</name>
    <dbReference type="NCBI Taxonomy" id="10345"/>
    <lineage>
        <taxon>Viruses</taxon>
        <taxon>Duplodnaviria</taxon>
        <taxon>Heunggongvirae</taxon>
        <taxon>Peploviricota</taxon>
        <taxon>Herviviricetes</taxon>
        <taxon>Herpesvirales</taxon>
        <taxon>Orthoherpesviridae</taxon>
        <taxon>Alphaherpesvirinae</taxon>
        <taxon>Varicellovirus</taxon>
        <taxon>Varicellovirus suidalpha1</taxon>
    </lineage>
</organism>
<feature type="compositionally biased region" description="Acidic residues" evidence="4">
    <location>
        <begin position="209"/>
        <end position="271"/>
    </location>
</feature>
<evidence type="ECO:0000256" key="2">
    <source>
        <dbReference type="ARBA" id="ARBA00021936"/>
    </source>
</evidence>
<protein>
    <recommendedName>
        <fullName evidence="2">Transcriptional regulator ICP22 homolog</fullName>
    </recommendedName>
</protein>
<keyword evidence="3" id="KW-0244">Early protein</keyword>
<feature type="region of interest" description="Disordered" evidence="4">
    <location>
        <begin position="1"/>
        <end position="73"/>
    </location>
</feature>
<dbReference type="InterPro" id="IPR003403">
    <property type="entry name" value="IE68"/>
</dbReference>
<feature type="compositionally biased region" description="Acidic residues" evidence="4">
    <location>
        <begin position="183"/>
        <end position="193"/>
    </location>
</feature>
<comment type="similarity">
    <text evidence="1">Belongs to the herpesviridae ICP22 family.</text>
</comment>
<dbReference type="Pfam" id="PF02479">
    <property type="entry name" value="Herpes_IE68"/>
    <property type="match status" value="1"/>
</dbReference>
<evidence type="ECO:0000256" key="4">
    <source>
        <dbReference type="SAM" id="MobiDB-lite"/>
    </source>
</evidence>
<name>G3G938_SUHV</name>
<proteinExistence type="inferred from homology"/>
<dbReference type="Proteomes" id="UP000154030">
    <property type="component" value="Genome"/>
</dbReference>
<gene>
    <name evidence="5" type="primary">US1</name>
</gene>
<feature type="region of interest" description="Disordered" evidence="4">
    <location>
        <begin position="175"/>
        <end position="349"/>
    </location>
</feature>
<dbReference type="EMBL" id="JF797219">
    <property type="protein sequence ID" value="AEM64141.1"/>
    <property type="molecule type" value="Genomic_DNA"/>
</dbReference>
<sequence>MDRDRAWADWYEPVPSPPFSPVDPPGPRPTTPVPGSSPPSPASTPTPPKRGRYVVEHPEYGPPPDPEEVRVHGARGPGAFCAAPWHPDTRRLGADVNRLFRGIAVSAADVTGDTRALRRALFDFYAMGYTRQRPSAPCWQALLQLSPEQSAPLRSALRELNERDVYDPRVLSPPVIEGPLFGEECDVDEDDAGSDTTVASEFSFRGSVCEDDGEDEDEEEDGEEEDEDEEGEEEEDEEAEEGDEDEEDGDDFDGASVGDDDVFEPPEDGSDGEGSGSDDGGDGEEEDEDEDEDEDDGEDEEDEEEEDGGEDGEDGEEDEDEDEDGEGEEGGKDAARRGTRAPTRPAAAP</sequence>
<evidence type="ECO:0000313" key="6">
    <source>
        <dbReference type="Proteomes" id="UP000154030"/>
    </source>
</evidence>
<evidence type="ECO:0000313" key="5">
    <source>
        <dbReference type="EMBL" id="AEM64141.1"/>
    </source>
</evidence>
<accession>G3G938</accession>
<feature type="compositionally biased region" description="Acidic residues" evidence="4">
    <location>
        <begin position="279"/>
        <end position="328"/>
    </location>
</feature>
<reference evidence="5 6" key="1">
    <citation type="journal article" date="2011" name="PLoS Pathog.">
        <title>A wide extent of inter-strain diversity in virulent and vaccine strains of alphaherpesviruses.</title>
        <authorList>
            <person name="Szpara M.L."/>
            <person name="Tafuri Y.R."/>
            <person name="Parsons L."/>
            <person name="Shamim S.R."/>
            <person name="Verstrepen K.J."/>
            <person name="Legendre M."/>
            <person name="Enquist L.W."/>
        </authorList>
    </citation>
    <scope>NUCLEOTIDE SEQUENCE [LARGE SCALE GENOMIC DNA]</scope>
    <source>
        <strain evidence="5">Becker</strain>
    </source>
</reference>
<feature type="compositionally biased region" description="Low complexity" evidence="4">
    <location>
        <begin position="340"/>
        <end position="349"/>
    </location>
</feature>
<dbReference type="GO" id="GO:0010468">
    <property type="term" value="P:regulation of gene expression"/>
    <property type="evidence" value="ECO:0007669"/>
    <property type="project" value="InterPro"/>
</dbReference>
<evidence type="ECO:0000256" key="1">
    <source>
        <dbReference type="ARBA" id="ARBA00007003"/>
    </source>
</evidence>
<dbReference type="EMBL" id="JF797219">
    <property type="protein sequence ID" value="AEM64105.1"/>
    <property type="molecule type" value="Genomic_DNA"/>
</dbReference>
<feature type="compositionally biased region" description="Pro residues" evidence="4">
    <location>
        <begin position="14"/>
        <end position="48"/>
    </location>
</feature>
<evidence type="ECO:0000256" key="3">
    <source>
        <dbReference type="ARBA" id="ARBA00022518"/>
    </source>
</evidence>